<gene>
    <name evidence="1" type="ORF">ACFO0A_11800</name>
</gene>
<keyword evidence="2" id="KW-1185">Reference proteome</keyword>
<name>A0ABV8RQT2_9SPHN</name>
<accession>A0ABV8RQT2</accession>
<protein>
    <recommendedName>
        <fullName evidence="3">DUF4235 domain-containing protein</fullName>
    </recommendedName>
</protein>
<evidence type="ECO:0000313" key="1">
    <source>
        <dbReference type="EMBL" id="MFC4295738.1"/>
    </source>
</evidence>
<dbReference type="EMBL" id="JBHSDR010000006">
    <property type="protein sequence ID" value="MFC4295738.1"/>
    <property type="molecule type" value="Genomic_DNA"/>
</dbReference>
<sequence length="148" mass="15699">MARKRKTTLSEKVADSSAEVGKKVAVAVDDTKAALDKAEGPSPNPMTNLILTDLLLRGGGQIMRHAVEGALLSTKFDKTRAKRIMKGRSLTQTLVSTAVARFATRSVPGAIIVGGASLAKLLYDRNQDKRAARKAGDNAIAKQEAKGK</sequence>
<dbReference type="Proteomes" id="UP001595828">
    <property type="component" value="Unassembled WGS sequence"/>
</dbReference>
<evidence type="ECO:0008006" key="3">
    <source>
        <dbReference type="Google" id="ProtNLM"/>
    </source>
</evidence>
<dbReference type="RefSeq" id="WP_379539203.1">
    <property type="nucleotide sequence ID" value="NZ_JBHSDR010000006.1"/>
</dbReference>
<organism evidence="1 2">
    <name type="scientific">Novosphingobium tardum</name>
    <dbReference type="NCBI Taxonomy" id="1538021"/>
    <lineage>
        <taxon>Bacteria</taxon>
        <taxon>Pseudomonadati</taxon>
        <taxon>Pseudomonadota</taxon>
        <taxon>Alphaproteobacteria</taxon>
        <taxon>Sphingomonadales</taxon>
        <taxon>Sphingomonadaceae</taxon>
        <taxon>Novosphingobium</taxon>
    </lineage>
</organism>
<proteinExistence type="predicted"/>
<evidence type="ECO:0000313" key="2">
    <source>
        <dbReference type="Proteomes" id="UP001595828"/>
    </source>
</evidence>
<reference evidence="2" key="1">
    <citation type="journal article" date="2019" name="Int. J. Syst. Evol. Microbiol.">
        <title>The Global Catalogue of Microorganisms (GCM) 10K type strain sequencing project: providing services to taxonomists for standard genome sequencing and annotation.</title>
        <authorList>
            <consortium name="The Broad Institute Genomics Platform"/>
            <consortium name="The Broad Institute Genome Sequencing Center for Infectious Disease"/>
            <person name="Wu L."/>
            <person name="Ma J."/>
        </authorList>
    </citation>
    <scope>NUCLEOTIDE SEQUENCE [LARGE SCALE GENOMIC DNA]</scope>
    <source>
        <strain evidence="2">CGMCC 1.12989</strain>
    </source>
</reference>
<comment type="caution">
    <text evidence="1">The sequence shown here is derived from an EMBL/GenBank/DDBJ whole genome shotgun (WGS) entry which is preliminary data.</text>
</comment>